<evidence type="ECO:0000313" key="2">
    <source>
        <dbReference type="Proteomes" id="UP000789901"/>
    </source>
</evidence>
<name>A0ABN7URL6_GIGMA</name>
<dbReference type="Proteomes" id="UP000789901">
    <property type="component" value="Unassembled WGS sequence"/>
</dbReference>
<reference evidence="1 2" key="1">
    <citation type="submission" date="2021-06" db="EMBL/GenBank/DDBJ databases">
        <authorList>
            <person name="Kallberg Y."/>
            <person name="Tangrot J."/>
            <person name="Rosling A."/>
        </authorList>
    </citation>
    <scope>NUCLEOTIDE SEQUENCE [LARGE SCALE GENOMIC DNA]</scope>
    <source>
        <strain evidence="1 2">120-4 pot B 10/14</strain>
    </source>
</reference>
<dbReference type="EMBL" id="CAJVQB010005375">
    <property type="protein sequence ID" value="CAG8660057.1"/>
    <property type="molecule type" value="Genomic_DNA"/>
</dbReference>
<sequence>QQPSNQTDVQAIDHQVIPITKEPGPVDPCFLCGIKISSDSKKRIDEEVWKESRGVIGSSNRKVSEHRNIFNRI</sequence>
<evidence type="ECO:0000313" key="1">
    <source>
        <dbReference type="EMBL" id="CAG8660057.1"/>
    </source>
</evidence>
<gene>
    <name evidence="1" type="ORF">GMARGA_LOCUS9833</name>
</gene>
<organism evidence="1 2">
    <name type="scientific">Gigaspora margarita</name>
    <dbReference type="NCBI Taxonomy" id="4874"/>
    <lineage>
        <taxon>Eukaryota</taxon>
        <taxon>Fungi</taxon>
        <taxon>Fungi incertae sedis</taxon>
        <taxon>Mucoromycota</taxon>
        <taxon>Glomeromycotina</taxon>
        <taxon>Glomeromycetes</taxon>
        <taxon>Diversisporales</taxon>
        <taxon>Gigasporaceae</taxon>
        <taxon>Gigaspora</taxon>
    </lineage>
</organism>
<accession>A0ABN7URL6</accession>
<comment type="caution">
    <text evidence="1">The sequence shown here is derived from an EMBL/GenBank/DDBJ whole genome shotgun (WGS) entry which is preliminary data.</text>
</comment>
<proteinExistence type="predicted"/>
<keyword evidence="2" id="KW-1185">Reference proteome</keyword>
<feature type="non-terminal residue" evidence="1">
    <location>
        <position position="1"/>
    </location>
</feature>
<protein>
    <submittedName>
        <fullName evidence="1">23733_t:CDS:1</fullName>
    </submittedName>
</protein>